<dbReference type="Gene3D" id="2.40.30.170">
    <property type="match status" value="1"/>
</dbReference>
<dbReference type="PANTHER" id="PTHR30158">
    <property type="entry name" value="ACRA/E-RELATED COMPONENT OF DRUG EFFLUX TRANSPORTER"/>
    <property type="match status" value="1"/>
</dbReference>
<feature type="compositionally biased region" description="Polar residues" evidence="4">
    <location>
        <begin position="384"/>
        <end position="397"/>
    </location>
</feature>
<evidence type="ECO:0000259" key="8">
    <source>
        <dbReference type="Pfam" id="PF25944"/>
    </source>
</evidence>
<dbReference type="PROSITE" id="PS51257">
    <property type="entry name" value="PROKAR_LIPOPROTEIN"/>
    <property type="match status" value="1"/>
</dbReference>
<dbReference type="InterPro" id="IPR058625">
    <property type="entry name" value="MdtA-like_BSH"/>
</dbReference>
<dbReference type="PANTHER" id="PTHR30158:SF3">
    <property type="entry name" value="MULTIDRUG EFFLUX PUMP SUBUNIT ACRA-RELATED"/>
    <property type="match status" value="1"/>
</dbReference>
<dbReference type="Pfam" id="PF25944">
    <property type="entry name" value="Beta-barrel_RND"/>
    <property type="match status" value="1"/>
</dbReference>
<dbReference type="Pfam" id="PF25876">
    <property type="entry name" value="HH_MFP_RND"/>
    <property type="match status" value="1"/>
</dbReference>
<comment type="subcellular location">
    <subcellularLocation>
        <location evidence="1">Cell inner membrane</location>
        <topology evidence="1">Lipid-anchor</topology>
    </subcellularLocation>
</comment>
<evidence type="ECO:0000256" key="3">
    <source>
        <dbReference type="SAM" id="Coils"/>
    </source>
</evidence>
<organism evidence="10 11">
    <name type="scientific">Sedimenticola thiotaurini</name>
    <dbReference type="NCBI Taxonomy" id="1543721"/>
    <lineage>
        <taxon>Bacteria</taxon>
        <taxon>Pseudomonadati</taxon>
        <taxon>Pseudomonadota</taxon>
        <taxon>Gammaproteobacteria</taxon>
        <taxon>Chromatiales</taxon>
        <taxon>Sedimenticolaceae</taxon>
        <taxon>Sedimenticola</taxon>
    </lineage>
</organism>
<dbReference type="SUPFAM" id="SSF111369">
    <property type="entry name" value="HlyD-like secretion proteins"/>
    <property type="match status" value="1"/>
</dbReference>
<dbReference type="Pfam" id="PF25917">
    <property type="entry name" value="BSH_RND"/>
    <property type="match status" value="1"/>
</dbReference>
<dbReference type="InterPro" id="IPR058624">
    <property type="entry name" value="MdtA-like_HH"/>
</dbReference>
<evidence type="ECO:0000259" key="9">
    <source>
        <dbReference type="Pfam" id="PF25967"/>
    </source>
</evidence>
<keyword evidence="3" id="KW-0175">Coiled coil</keyword>
<dbReference type="GO" id="GO:0046677">
    <property type="term" value="P:response to antibiotic"/>
    <property type="evidence" value="ECO:0007669"/>
    <property type="project" value="TreeGrafter"/>
</dbReference>
<comment type="similarity">
    <text evidence="2">Belongs to the membrane fusion protein (MFP) (TC 8.A.1) family.</text>
</comment>
<dbReference type="OrthoDB" id="9800613at2"/>
<dbReference type="Pfam" id="PF25967">
    <property type="entry name" value="RND-MFP_C"/>
    <property type="match status" value="1"/>
</dbReference>
<dbReference type="InterPro" id="IPR006143">
    <property type="entry name" value="RND_pump_MFP"/>
</dbReference>
<dbReference type="AlphaFoldDB" id="A0A0F7K297"/>
<dbReference type="Gene3D" id="2.40.50.100">
    <property type="match status" value="1"/>
</dbReference>
<protein>
    <submittedName>
        <fullName evidence="10">Hemolysin D</fullName>
    </submittedName>
</protein>
<keyword evidence="5" id="KW-0732">Signal</keyword>
<feature type="region of interest" description="Disordered" evidence="4">
    <location>
        <begin position="376"/>
        <end position="397"/>
    </location>
</feature>
<evidence type="ECO:0000313" key="10">
    <source>
        <dbReference type="EMBL" id="AKH21659.1"/>
    </source>
</evidence>
<feature type="domain" description="Multidrug resistance protein MdtA-like alpha-helical hairpin" evidence="6">
    <location>
        <begin position="109"/>
        <end position="178"/>
    </location>
</feature>
<accession>A0A0F7K297</accession>
<evidence type="ECO:0000259" key="6">
    <source>
        <dbReference type="Pfam" id="PF25876"/>
    </source>
</evidence>
<dbReference type="EMBL" id="CP011412">
    <property type="protein sequence ID" value="AKH21659.1"/>
    <property type="molecule type" value="Genomic_DNA"/>
</dbReference>
<dbReference type="GO" id="GO:0022857">
    <property type="term" value="F:transmembrane transporter activity"/>
    <property type="evidence" value="ECO:0007669"/>
    <property type="project" value="InterPro"/>
</dbReference>
<name>A0A0F7K297_9GAMM</name>
<dbReference type="KEGG" id="seds:AAY24_16335"/>
<dbReference type="FunFam" id="2.40.420.20:FF:000001">
    <property type="entry name" value="Efflux RND transporter periplasmic adaptor subunit"/>
    <property type="match status" value="1"/>
</dbReference>
<feature type="domain" description="Multidrug resistance protein MdtA-like beta-barrel" evidence="8">
    <location>
        <begin position="215"/>
        <end position="305"/>
    </location>
</feature>
<gene>
    <name evidence="10" type="ORF">AAY24_16335</name>
</gene>
<feature type="coiled-coil region" evidence="3">
    <location>
        <begin position="140"/>
        <end position="167"/>
    </location>
</feature>
<dbReference type="PATRIC" id="fig|1543721.4.peg.3373"/>
<feature type="domain" description="Multidrug resistance protein MdtA-like barrel-sandwich hybrid" evidence="7">
    <location>
        <begin position="68"/>
        <end position="210"/>
    </location>
</feature>
<dbReference type="Gene3D" id="1.10.287.470">
    <property type="entry name" value="Helix hairpin bin"/>
    <property type="match status" value="1"/>
</dbReference>
<proteinExistence type="inferred from homology"/>
<dbReference type="Proteomes" id="UP000034410">
    <property type="component" value="Chromosome"/>
</dbReference>
<evidence type="ECO:0000256" key="1">
    <source>
        <dbReference type="ARBA" id="ARBA00004519"/>
    </source>
</evidence>
<evidence type="ECO:0000259" key="7">
    <source>
        <dbReference type="Pfam" id="PF25917"/>
    </source>
</evidence>
<evidence type="ECO:0000256" key="5">
    <source>
        <dbReference type="SAM" id="SignalP"/>
    </source>
</evidence>
<feature type="domain" description="Multidrug resistance protein MdtA-like C-terminal permuted SH3" evidence="9">
    <location>
        <begin position="310"/>
        <end position="371"/>
    </location>
</feature>
<evidence type="ECO:0000256" key="2">
    <source>
        <dbReference type="ARBA" id="ARBA00009477"/>
    </source>
</evidence>
<sequence>MPVLSRYRGGILILLLALLASGCNGSDSTSSESAVAPAAPVPVVGVQEVRQQSLVLNTELAGRTTAYRIAEVRPQVTGIIVERTFQEGGEVKAGQTLYRIDPARYQAAYDSAKSTLARDQAALTTARLKVKRYANLLKTKAVSQEAYDEARAALQQAQATVAMDEAALQAARIDLDYTQVSAPIDGRIGRSAVTQGALVTGNQTTALATIRQLDPIYVDVTQSSAELLRLKKALGEGELQRPEGFSAPVELILEDGSRYPHPGKLEFSEVSVDESTGSVTLRALFPNPDQQLLPGMYVRAQVQNGVREGAILVPQQAVSRDAAGRTTALVLNGDDQVEKRSLTVSRAVGNQWLVEEGLTVGERLIVDGLQKIQPGDTARATPLTAETTPGSGVSTPN</sequence>
<dbReference type="RefSeq" id="WP_046860580.1">
    <property type="nucleotide sequence ID" value="NZ_CP011412.1"/>
</dbReference>
<dbReference type="Gene3D" id="2.40.420.20">
    <property type="match status" value="1"/>
</dbReference>
<feature type="chain" id="PRO_5002517793" evidence="5">
    <location>
        <begin position="26"/>
        <end position="397"/>
    </location>
</feature>
<dbReference type="GO" id="GO:0005886">
    <property type="term" value="C:plasma membrane"/>
    <property type="evidence" value="ECO:0007669"/>
    <property type="project" value="UniProtKB-SubCell"/>
</dbReference>
<reference evidence="10 11" key="1">
    <citation type="journal article" date="2015" name="Genome Announc.">
        <title>Complete Genome Sequence of Sedimenticola thiotaurini Strain SIP-G1, a Polyphosphate- and Polyhydroxyalkanoate-Accumulating Sulfur-Oxidizing Gammaproteobacterium Isolated from Salt Marsh Sediments.</title>
        <authorList>
            <person name="Flood B.E."/>
            <person name="Jones D.S."/>
            <person name="Bailey J.V."/>
        </authorList>
    </citation>
    <scope>NUCLEOTIDE SEQUENCE [LARGE SCALE GENOMIC DNA]</scope>
    <source>
        <strain evidence="10 11">SIP-G1</strain>
    </source>
</reference>
<feature type="signal peptide" evidence="5">
    <location>
        <begin position="1"/>
        <end position="25"/>
    </location>
</feature>
<evidence type="ECO:0000313" key="11">
    <source>
        <dbReference type="Proteomes" id="UP000034410"/>
    </source>
</evidence>
<keyword evidence="11" id="KW-1185">Reference proteome</keyword>
<dbReference type="InterPro" id="IPR058627">
    <property type="entry name" value="MdtA-like_C"/>
</dbReference>
<dbReference type="InterPro" id="IPR058626">
    <property type="entry name" value="MdtA-like_b-barrel"/>
</dbReference>
<evidence type="ECO:0000256" key="4">
    <source>
        <dbReference type="SAM" id="MobiDB-lite"/>
    </source>
</evidence>
<dbReference type="NCBIfam" id="TIGR01730">
    <property type="entry name" value="RND_mfp"/>
    <property type="match status" value="1"/>
</dbReference>